<comment type="catalytic activity">
    <reaction evidence="9">
        <text>L-seryl-[protein] + ATP = O-phospho-L-seryl-[protein] + ADP + H(+)</text>
        <dbReference type="Rhea" id="RHEA:17989"/>
        <dbReference type="Rhea" id="RHEA-COMP:9863"/>
        <dbReference type="Rhea" id="RHEA-COMP:11604"/>
        <dbReference type="ChEBI" id="CHEBI:15378"/>
        <dbReference type="ChEBI" id="CHEBI:29999"/>
        <dbReference type="ChEBI" id="CHEBI:30616"/>
        <dbReference type="ChEBI" id="CHEBI:83421"/>
        <dbReference type="ChEBI" id="CHEBI:456216"/>
        <dbReference type="EC" id="2.7.11.1"/>
    </reaction>
</comment>
<evidence type="ECO:0000256" key="4">
    <source>
        <dbReference type="ARBA" id="ARBA00022679"/>
    </source>
</evidence>
<dbReference type="CDD" id="cd00180">
    <property type="entry name" value="PKc"/>
    <property type="match status" value="1"/>
</dbReference>
<dbReference type="PANTHER" id="PTHR43671">
    <property type="entry name" value="SERINE/THREONINE-PROTEIN KINASE NEK"/>
    <property type="match status" value="1"/>
</dbReference>
<evidence type="ECO:0000256" key="3">
    <source>
        <dbReference type="ARBA" id="ARBA00022527"/>
    </source>
</evidence>
<dbReference type="EC" id="2.7.11.1" evidence="2"/>
<feature type="domain" description="Protein kinase" evidence="12">
    <location>
        <begin position="129"/>
        <end position="408"/>
    </location>
</feature>
<dbReference type="Gene3D" id="1.10.510.10">
    <property type="entry name" value="Transferase(Phosphotransferase) domain 1"/>
    <property type="match status" value="1"/>
</dbReference>
<dbReference type="SMART" id="SM00220">
    <property type="entry name" value="S_TKc"/>
    <property type="match status" value="1"/>
</dbReference>
<evidence type="ECO:0000313" key="14">
    <source>
        <dbReference type="Proteomes" id="UP001140562"/>
    </source>
</evidence>
<keyword evidence="6" id="KW-0418">Kinase</keyword>
<dbReference type="InterPro" id="IPR008936">
    <property type="entry name" value="Rho_GTPase_activation_prot"/>
</dbReference>
<comment type="similarity">
    <text evidence="1">Belongs to the protein kinase superfamily. NEK Ser/Thr protein kinase family. NIMA subfamily.</text>
</comment>
<evidence type="ECO:0000256" key="9">
    <source>
        <dbReference type="ARBA" id="ARBA00048679"/>
    </source>
</evidence>
<dbReference type="Gene3D" id="1.10.555.10">
    <property type="entry name" value="Rho GTPase activation protein"/>
    <property type="match status" value="1"/>
</dbReference>
<gene>
    <name evidence="13" type="ORF">N0V87_002848</name>
</gene>
<dbReference type="OrthoDB" id="4062651at2759"/>
<dbReference type="InterPro" id="IPR008271">
    <property type="entry name" value="Ser/Thr_kinase_AS"/>
</dbReference>
<evidence type="ECO:0000256" key="1">
    <source>
        <dbReference type="ARBA" id="ARBA00010886"/>
    </source>
</evidence>
<evidence type="ECO:0000313" key="13">
    <source>
        <dbReference type="EMBL" id="KAJ4339910.1"/>
    </source>
</evidence>
<dbReference type="InterPro" id="IPR011009">
    <property type="entry name" value="Kinase-like_dom_sf"/>
</dbReference>
<feature type="region of interest" description="Disordered" evidence="11">
    <location>
        <begin position="978"/>
        <end position="1074"/>
    </location>
</feature>
<evidence type="ECO:0000259" key="12">
    <source>
        <dbReference type="PROSITE" id="PS50011"/>
    </source>
</evidence>
<keyword evidence="4" id="KW-0808">Transferase</keyword>
<keyword evidence="5 10" id="KW-0547">Nucleotide-binding</keyword>
<evidence type="ECO:0000256" key="8">
    <source>
        <dbReference type="ARBA" id="ARBA00047899"/>
    </source>
</evidence>
<feature type="compositionally biased region" description="Basic and acidic residues" evidence="11">
    <location>
        <begin position="1010"/>
        <end position="1047"/>
    </location>
</feature>
<dbReference type="Pfam" id="PF00069">
    <property type="entry name" value="Pkinase"/>
    <property type="match status" value="1"/>
</dbReference>
<dbReference type="InterPro" id="IPR050660">
    <property type="entry name" value="NEK_Ser/Thr_kinase"/>
</dbReference>
<dbReference type="Proteomes" id="UP001140562">
    <property type="component" value="Unassembled WGS sequence"/>
</dbReference>
<sequence>MFQPPAHCPPEVRLSTFFDNTQPRASYGDAEIEDIKLLLSHCPHYAYASTAPRTYIVLRYIGHLDVLRRLIEAGVGDAWFPIGKRSLPSFLDHRIRAAILEYQPIIFTKSIDLEKGVHCYLDATEDQPFDVLTIIGNGSYGHVRSIRSKVTYKTYALKTIRRQPAYGTSARRAMREFLNEMKIMKRLEHQHVVRYVGSYTDKKDLGLVMSPIADCDLAAYLHNVYARPEFYPTLRTFYGCLATALAYLHENNIKHRDIKPQNILVDKTSVLLTDFGLSHETVDTTSGTMPGTSRYWSPEVAKAEKRNATTDVWSLGCVFVEMQAALLGCNMQWLIHWYEARGTRWTHFHANSEATQHLMFHWDATVPTIYAKPLLWIRDMLVVDRTKRSTSGQVAAAITAAEDNTRFINIDWSRYTVFDSVSVLFEYISTIPKLLGKERFKTKRYGPQLDSTRDFAVLLANLPEHNFKLVLVTVAFFSAYAELGRAYAKLGPAQSPNYRGWYGRLASILHAVLIRPDELGDRKSIRILRRVLKNPLRFRSIAMEERSKRVQNRDHLPSQPLFRKQIGMTNGYESGYESEHEKTSHGKLKLQTWSLCATEGGDSDPNSDASDVENISGEDLSIEDYDSDEYSAVVSEVSQAQPRIASARDQVSKESTMGLTRQDVDLETRKEKKRRHPSLYESRLIRDRTTLVEKKFAAKQDAAATRSPLIKQELAIPAEAPVPDTVFKPGLWGLSLDDAVGLAGQDVDRMVFDIHGTSLPFSGRVPIVVARCMGKIMNSMDETGKRVAKIDLMESSYPDDPEQFAQLKEAFHAPPTYGTEIDWTRYSAFDAAHVLFDYLKSLPPLIPSDLSCKLPSLDDYIQNEYIPSDLASLQIYATCMRRMPQNSRQLLLILIAFLASQVGLAERYYSNDRGGFFNEAATCCSTVLSHALEHRRATFTLLVVNAGYFMGLANRRPPTYAEWNDLIAARTRLVDSRGTIRQAQTEETMRGFRAQPEASSSPEPSQTDPSNERQEEPERINTHDHTHEQVEEIDHDDRGSTSDEPRHTPRSIVEDESDADQGLQGLSDNDVEAVPEEVLKPSEREWTRKLVECKGKGPPNKSKALAVATEDDFDGDFHEVDTQNPQYTPPELALSAPEVEYLPQVQPELESEPLTMVDVPSHLEMVHLQYDDSISTKQDTTEEEVFIPLAPSPPLSPWEPPIAADSIQADWRQYLEGPSRSAWDKIDSLSSKKRDSVHLARLISKSTLAQKIRLLGSGDIEDRTAVGSLYRNRGDPEALQANL</sequence>
<evidence type="ECO:0000256" key="11">
    <source>
        <dbReference type="SAM" id="MobiDB-lite"/>
    </source>
</evidence>
<keyword evidence="7 10" id="KW-0067">ATP-binding</keyword>
<comment type="caution">
    <text evidence="13">The sequence shown here is derived from an EMBL/GenBank/DDBJ whole genome shotgun (WGS) entry which is preliminary data.</text>
</comment>
<protein>
    <recommendedName>
        <fullName evidence="2">non-specific serine/threonine protein kinase</fullName>
        <ecNumber evidence="2">2.7.11.1</ecNumber>
    </recommendedName>
</protein>
<feature type="binding site" evidence="10">
    <location>
        <position position="158"/>
    </location>
    <ligand>
        <name>ATP</name>
        <dbReference type="ChEBI" id="CHEBI:30616"/>
    </ligand>
</feature>
<dbReference type="InterPro" id="IPR017441">
    <property type="entry name" value="Protein_kinase_ATP_BS"/>
</dbReference>
<dbReference type="PROSITE" id="PS50011">
    <property type="entry name" value="PROTEIN_KINASE_DOM"/>
    <property type="match status" value="1"/>
</dbReference>
<dbReference type="GO" id="GO:0005524">
    <property type="term" value="F:ATP binding"/>
    <property type="evidence" value="ECO:0007669"/>
    <property type="project" value="UniProtKB-UniRule"/>
</dbReference>
<evidence type="ECO:0000256" key="5">
    <source>
        <dbReference type="ARBA" id="ARBA00022741"/>
    </source>
</evidence>
<dbReference type="PROSITE" id="PS00108">
    <property type="entry name" value="PROTEIN_KINASE_ST"/>
    <property type="match status" value="1"/>
</dbReference>
<organism evidence="13 14">
    <name type="scientific">Didymella glomerata</name>
    <dbReference type="NCBI Taxonomy" id="749621"/>
    <lineage>
        <taxon>Eukaryota</taxon>
        <taxon>Fungi</taxon>
        <taxon>Dikarya</taxon>
        <taxon>Ascomycota</taxon>
        <taxon>Pezizomycotina</taxon>
        <taxon>Dothideomycetes</taxon>
        <taxon>Pleosporomycetidae</taxon>
        <taxon>Pleosporales</taxon>
        <taxon>Pleosporineae</taxon>
        <taxon>Didymellaceae</taxon>
        <taxon>Didymella</taxon>
    </lineage>
</organism>
<feature type="compositionally biased region" description="Low complexity" evidence="11">
    <location>
        <begin position="994"/>
        <end position="1006"/>
    </location>
</feature>
<evidence type="ECO:0000256" key="10">
    <source>
        <dbReference type="PROSITE-ProRule" id="PRU10141"/>
    </source>
</evidence>
<proteinExistence type="inferred from homology"/>
<keyword evidence="14" id="KW-1185">Reference proteome</keyword>
<dbReference type="SUPFAM" id="SSF56112">
    <property type="entry name" value="Protein kinase-like (PK-like)"/>
    <property type="match status" value="1"/>
</dbReference>
<dbReference type="SUPFAM" id="SSF48350">
    <property type="entry name" value="GTPase activation domain, GAP"/>
    <property type="match status" value="1"/>
</dbReference>
<name>A0A9W9C2A5_9PLEO</name>
<comment type="catalytic activity">
    <reaction evidence="8">
        <text>L-threonyl-[protein] + ATP = O-phospho-L-threonyl-[protein] + ADP + H(+)</text>
        <dbReference type="Rhea" id="RHEA:46608"/>
        <dbReference type="Rhea" id="RHEA-COMP:11060"/>
        <dbReference type="Rhea" id="RHEA-COMP:11605"/>
        <dbReference type="ChEBI" id="CHEBI:15378"/>
        <dbReference type="ChEBI" id="CHEBI:30013"/>
        <dbReference type="ChEBI" id="CHEBI:30616"/>
        <dbReference type="ChEBI" id="CHEBI:61977"/>
        <dbReference type="ChEBI" id="CHEBI:456216"/>
        <dbReference type="EC" id="2.7.11.1"/>
    </reaction>
</comment>
<dbReference type="GO" id="GO:0004674">
    <property type="term" value="F:protein serine/threonine kinase activity"/>
    <property type="evidence" value="ECO:0007669"/>
    <property type="project" value="UniProtKB-KW"/>
</dbReference>
<dbReference type="InterPro" id="IPR000719">
    <property type="entry name" value="Prot_kinase_dom"/>
</dbReference>
<evidence type="ECO:0000256" key="2">
    <source>
        <dbReference type="ARBA" id="ARBA00012513"/>
    </source>
</evidence>
<reference evidence="13" key="1">
    <citation type="submission" date="2022-10" db="EMBL/GenBank/DDBJ databases">
        <title>Tapping the CABI collections for fungal endophytes: first genome assemblies for Collariella, Neodidymelliopsis, Ascochyta clinopodiicola, Didymella pomorum, Didymosphaeria variabile, Neocosmospora piperis and Neocucurbitaria cava.</title>
        <authorList>
            <person name="Hill R."/>
        </authorList>
    </citation>
    <scope>NUCLEOTIDE SEQUENCE</scope>
    <source>
        <strain evidence="13">IMI 360193</strain>
    </source>
</reference>
<evidence type="ECO:0000256" key="6">
    <source>
        <dbReference type="ARBA" id="ARBA00022777"/>
    </source>
</evidence>
<dbReference type="EMBL" id="JAPEUV010000019">
    <property type="protein sequence ID" value="KAJ4339910.1"/>
    <property type="molecule type" value="Genomic_DNA"/>
</dbReference>
<dbReference type="PROSITE" id="PS00107">
    <property type="entry name" value="PROTEIN_KINASE_ATP"/>
    <property type="match status" value="1"/>
</dbReference>
<accession>A0A9W9C2A5</accession>
<dbReference type="GO" id="GO:0005634">
    <property type="term" value="C:nucleus"/>
    <property type="evidence" value="ECO:0007669"/>
    <property type="project" value="TreeGrafter"/>
</dbReference>
<evidence type="ECO:0000256" key="7">
    <source>
        <dbReference type="ARBA" id="ARBA00022840"/>
    </source>
</evidence>
<dbReference type="PANTHER" id="PTHR43671:SF98">
    <property type="entry name" value="SERINE_THREONINE-PROTEIN KINASE NEK11"/>
    <property type="match status" value="1"/>
</dbReference>
<keyword evidence="3" id="KW-0723">Serine/threonine-protein kinase</keyword>